<protein>
    <submittedName>
        <fullName evidence="1">Uncharacterized protein</fullName>
    </submittedName>
</protein>
<accession>B0TBH4</accession>
<dbReference type="STRING" id="498761.HM1_2658"/>
<reference evidence="1 2" key="1">
    <citation type="journal article" date="2008" name="J. Bacteriol.">
        <title>The genome of Heliobacterium modesticaldum, a phototrophic representative of the Firmicutes containing the simplest photosynthetic apparatus.</title>
        <authorList>
            <person name="Sattley W.M."/>
            <person name="Madigan M.T."/>
            <person name="Swingley W.D."/>
            <person name="Cheung P.C."/>
            <person name="Clocksin K.M."/>
            <person name="Conrad A.L."/>
            <person name="Dejesa L.C."/>
            <person name="Honchak B.M."/>
            <person name="Jung D.O."/>
            <person name="Karbach L.E."/>
            <person name="Kurdoglu A."/>
            <person name="Lahiri S."/>
            <person name="Mastrian S.D."/>
            <person name="Page L.E."/>
            <person name="Taylor H.L."/>
            <person name="Wang Z.T."/>
            <person name="Raymond J."/>
            <person name="Chen M."/>
            <person name="Blankenship R.E."/>
            <person name="Touchman J.W."/>
        </authorList>
    </citation>
    <scope>NUCLEOTIDE SEQUENCE [LARGE SCALE GENOMIC DNA]</scope>
    <source>
        <strain evidence="2">ATCC 51547 / Ice1</strain>
    </source>
</reference>
<sequence length="38" mass="4559">MQQKEVEKTRRKRIDRFISGVSQLSSKKSENFLNTEFL</sequence>
<dbReference type="EMBL" id="CP000930">
    <property type="protein sequence ID" value="ABZ85187.1"/>
    <property type="molecule type" value="Genomic_DNA"/>
</dbReference>
<gene>
    <name evidence="1" type="ORF">HM1_2658</name>
</gene>
<dbReference type="HOGENOM" id="CLU_3328690_0_0_9"/>
<name>B0TBH4_HELMI</name>
<keyword evidence="2" id="KW-1185">Reference proteome</keyword>
<organism evidence="1 2">
    <name type="scientific">Heliobacterium modesticaldum (strain ATCC 51547 / Ice1)</name>
    <dbReference type="NCBI Taxonomy" id="498761"/>
    <lineage>
        <taxon>Bacteria</taxon>
        <taxon>Bacillati</taxon>
        <taxon>Bacillota</taxon>
        <taxon>Clostridia</taxon>
        <taxon>Eubacteriales</taxon>
        <taxon>Heliobacteriaceae</taxon>
        <taxon>Heliomicrobium</taxon>
    </lineage>
</organism>
<evidence type="ECO:0000313" key="1">
    <source>
        <dbReference type="EMBL" id="ABZ85187.1"/>
    </source>
</evidence>
<dbReference type="AlphaFoldDB" id="B0TBH4"/>
<evidence type="ECO:0000313" key="2">
    <source>
        <dbReference type="Proteomes" id="UP000008550"/>
    </source>
</evidence>
<dbReference type="KEGG" id="hmo:HM1_2658"/>
<dbReference type="Proteomes" id="UP000008550">
    <property type="component" value="Chromosome"/>
</dbReference>
<proteinExistence type="predicted"/>